<dbReference type="EMBL" id="WJIE01000016">
    <property type="protein sequence ID" value="MRG97308.1"/>
    <property type="molecule type" value="Genomic_DNA"/>
</dbReference>
<comment type="caution">
    <text evidence="2">The sequence shown here is derived from an EMBL/GenBank/DDBJ whole genome shotgun (WGS) entry which is preliminary data.</text>
</comment>
<dbReference type="InterPro" id="IPR026870">
    <property type="entry name" value="Zinc_ribbon_dom"/>
</dbReference>
<dbReference type="AlphaFoldDB" id="A0A6N7PYZ1"/>
<dbReference type="SMART" id="SM00240">
    <property type="entry name" value="FHA"/>
    <property type="match status" value="2"/>
</dbReference>
<dbReference type="PANTHER" id="PTHR23308">
    <property type="entry name" value="NUCLEAR INHIBITOR OF PROTEIN PHOSPHATASE-1"/>
    <property type="match status" value="1"/>
</dbReference>
<dbReference type="InterPro" id="IPR050923">
    <property type="entry name" value="Cell_Proc_Reg/RNA_Proc"/>
</dbReference>
<feature type="domain" description="FHA" evidence="1">
    <location>
        <begin position="260"/>
        <end position="321"/>
    </location>
</feature>
<sequence>MITCPKCNKENQDHYKFCLGCGSELPRDASPKKFASGGTPPQGIPVVRPGAVTDDMGAKGAVAQFPPPAPAAVHPPIAAQAAPAAGAGPVICKDCGHANALTNRFCASCGAKLPKPGSVPAMAAASPAAPPVASTPSAMTVVLTALRADGSEAGSYTLPSATFTIGRDVGAIFAGDNYLSPRHATFVSKNGKLTVRDESSLNGVYKKLRRDEPIAVMIGDVFRIGQEIVRFEALSAMQATADGVERLGSPSKGYVGRIALIIGRDATGNSFPIPETGLHLGRERGDVLFPEDGYVSGLHCRISYERGQLFVTDLGSSNGTFTRISSEVDLIDGDVLLMGQQLFRINIQA</sequence>
<dbReference type="Proteomes" id="UP000440224">
    <property type="component" value="Unassembled WGS sequence"/>
</dbReference>
<dbReference type="CDD" id="cd00060">
    <property type="entry name" value="FHA"/>
    <property type="match status" value="2"/>
</dbReference>
<dbReference type="PROSITE" id="PS50006">
    <property type="entry name" value="FHA_DOMAIN"/>
    <property type="match status" value="1"/>
</dbReference>
<dbReference type="Gene3D" id="2.60.200.20">
    <property type="match status" value="2"/>
</dbReference>
<protein>
    <submittedName>
        <fullName evidence="2">FHA domain-containing protein</fullName>
    </submittedName>
</protein>
<dbReference type="InterPro" id="IPR000253">
    <property type="entry name" value="FHA_dom"/>
</dbReference>
<dbReference type="RefSeq" id="WP_338046716.1">
    <property type="nucleotide sequence ID" value="NZ_WJIE01000016.1"/>
</dbReference>
<dbReference type="InterPro" id="IPR008984">
    <property type="entry name" value="SMAD_FHA_dom_sf"/>
</dbReference>
<keyword evidence="3" id="KW-1185">Reference proteome</keyword>
<evidence type="ECO:0000313" key="2">
    <source>
        <dbReference type="EMBL" id="MRG97308.1"/>
    </source>
</evidence>
<organism evidence="2 3">
    <name type="scientific">Polyangium spumosum</name>
    <dbReference type="NCBI Taxonomy" id="889282"/>
    <lineage>
        <taxon>Bacteria</taxon>
        <taxon>Pseudomonadati</taxon>
        <taxon>Myxococcota</taxon>
        <taxon>Polyangia</taxon>
        <taxon>Polyangiales</taxon>
        <taxon>Polyangiaceae</taxon>
        <taxon>Polyangium</taxon>
    </lineage>
</organism>
<dbReference type="SUPFAM" id="SSF49879">
    <property type="entry name" value="SMAD/FHA domain"/>
    <property type="match status" value="2"/>
</dbReference>
<evidence type="ECO:0000313" key="3">
    <source>
        <dbReference type="Proteomes" id="UP000440224"/>
    </source>
</evidence>
<dbReference type="Pfam" id="PF00498">
    <property type="entry name" value="FHA"/>
    <property type="match status" value="2"/>
</dbReference>
<accession>A0A6N7PYZ1</accession>
<reference evidence="2 3" key="1">
    <citation type="submission" date="2019-10" db="EMBL/GenBank/DDBJ databases">
        <title>A soil myxobacterium in the family Polyangiaceae.</title>
        <authorList>
            <person name="Li Y."/>
            <person name="Wang J."/>
        </authorList>
    </citation>
    <scope>NUCLEOTIDE SEQUENCE [LARGE SCALE GENOMIC DNA]</scope>
    <source>
        <strain evidence="2 3">DSM 14734</strain>
    </source>
</reference>
<name>A0A6N7PYZ1_9BACT</name>
<gene>
    <name evidence="2" type="ORF">GF068_36080</name>
</gene>
<dbReference type="Pfam" id="PF13240">
    <property type="entry name" value="Zn_Ribbon_1"/>
    <property type="match status" value="1"/>
</dbReference>
<evidence type="ECO:0000259" key="1">
    <source>
        <dbReference type="PROSITE" id="PS50006"/>
    </source>
</evidence>
<proteinExistence type="predicted"/>